<name>A0A0F7S447_9BASI</name>
<accession>A0A0F7S447</accession>
<dbReference type="EMBL" id="CCFA01001234">
    <property type="protein sequence ID" value="CDW97116.1"/>
    <property type="molecule type" value="Genomic_DNA"/>
</dbReference>
<feature type="compositionally biased region" description="Low complexity" evidence="1">
    <location>
        <begin position="58"/>
        <end position="70"/>
    </location>
</feature>
<keyword evidence="3" id="KW-1185">Reference proteome</keyword>
<dbReference type="Proteomes" id="UP000242770">
    <property type="component" value="Unassembled WGS sequence"/>
</dbReference>
<proteinExistence type="predicted"/>
<evidence type="ECO:0000313" key="2">
    <source>
        <dbReference type="EMBL" id="CDW97116.1"/>
    </source>
</evidence>
<gene>
    <name evidence="2" type="primary">SSCI23830.1</name>
</gene>
<reference evidence="3" key="1">
    <citation type="submission" date="2014-06" db="EMBL/GenBank/DDBJ databases">
        <authorList>
            <person name="Berkman P.J."/>
        </authorList>
    </citation>
    <scope>NUCLEOTIDE SEQUENCE [LARGE SCALE GENOMIC DNA]</scope>
</reference>
<organism evidence="2 3">
    <name type="scientific">Sporisorium scitamineum</name>
    <dbReference type="NCBI Taxonomy" id="49012"/>
    <lineage>
        <taxon>Eukaryota</taxon>
        <taxon>Fungi</taxon>
        <taxon>Dikarya</taxon>
        <taxon>Basidiomycota</taxon>
        <taxon>Ustilaginomycotina</taxon>
        <taxon>Ustilaginomycetes</taxon>
        <taxon>Ustilaginales</taxon>
        <taxon>Ustilaginaceae</taxon>
        <taxon>Sporisorium</taxon>
    </lineage>
</organism>
<dbReference type="AlphaFoldDB" id="A0A0F7S447"/>
<feature type="region of interest" description="Disordered" evidence="1">
    <location>
        <begin position="1"/>
        <end position="80"/>
    </location>
</feature>
<evidence type="ECO:0000313" key="3">
    <source>
        <dbReference type="Proteomes" id="UP000242770"/>
    </source>
</evidence>
<protein>
    <submittedName>
        <fullName evidence="2">Uncharacterized protein</fullName>
    </submittedName>
</protein>
<evidence type="ECO:0000256" key="1">
    <source>
        <dbReference type="SAM" id="MobiDB-lite"/>
    </source>
</evidence>
<sequence>MREGDDQISQLPPSDDAGSSSSSFGTFPRTPRSGSPQMNADVANGASAVTEEVKKTNAAAGAAGAGAAAEESSKKKQSSASDIVLECIRFWQPEMLATPAERRS</sequence>
<dbReference type="STRING" id="49012.A0A0F7S447"/>